<protein>
    <submittedName>
        <fullName evidence="1">Uncharacterized protein</fullName>
    </submittedName>
</protein>
<evidence type="ECO:0000313" key="1">
    <source>
        <dbReference type="EMBL" id="KAI4867027.1"/>
    </source>
</evidence>
<keyword evidence="2" id="KW-1185">Reference proteome</keyword>
<comment type="caution">
    <text evidence="1">The sequence shown here is derived from an EMBL/GenBank/DDBJ whole genome shotgun (WGS) entry which is preliminary data.</text>
</comment>
<name>A0ACB9Z6E1_9PEZI</name>
<dbReference type="EMBL" id="MU393452">
    <property type="protein sequence ID" value="KAI4867027.1"/>
    <property type="molecule type" value="Genomic_DNA"/>
</dbReference>
<proteinExistence type="predicted"/>
<sequence>MINSFLVYCYLLGVLGSIDRRGRLCIFKSAIVHTHSTCRDEEMAVRQDVTSCFMCVDYLFHTKVPRWLKKRGADHCVPCWNWPCSFVLVCSGKVYKYGYHVDQKSCQGTLP</sequence>
<evidence type="ECO:0000313" key="2">
    <source>
        <dbReference type="Proteomes" id="UP001497700"/>
    </source>
</evidence>
<reference evidence="1 2" key="1">
    <citation type="journal article" date="2022" name="New Phytol.">
        <title>Ecological generalism drives hyperdiversity of secondary metabolite gene clusters in xylarialean endophytes.</title>
        <authorList>
            <person name="Franco M.E.E."/>
            <person name="Wisecaver J.H."/>
            <person name="Arnold A.E."/>
            <person name="Ju Y.M."/>
            <person name="Slot J.C."/>
            <person name="Ahrendt S."/>
            <person name="Moore L.P."/>
            <person name="Eastman K.E."/>
            <person name="Scott K."/>
            <person name="Konkel Z."/>
            <person name="Mondo S.J."/>
            <person name="Kuo A."/>
            <person name="Hayes R.D."/>
            <person name="Haridas S."/>
            <person name="Andreopoulos B."/>
            <person name="Riley R."/>
            <person name="LaButti K."/>
            <person name="Pangilinan J."/>
            <person name="Lipzen A."/>
            <person name="Amirebrahimi M."/>
            <person name="Yan J."/>
            <person name="Adam C."/>
            <person name="Keymanesh K."/>
            <person name="Ng V."/>
            <person name="Louie K."/>
            <person name="Northen T."/>
            <person name="Drula E."/>
            <person name="Henrissat B."/>
            <person name="Hsieh H.M."/>
            <person name="Youens-Clark K."/>
            <person name="Lutzoni F."/>
            <person name="Miadlikowska J."/>
            <person name="Eastwood D.C."/>
            <person name="Hamelin R.C."/>
            <person name="Grigoriev I.V."/>
            <person name="U'Ren J.M."/>
        </authorList>
    </citation>
    <scope>NUCLEOTIDE SEQUENCE [LARGE SCALE GENOMIC DNA]</scope>
    <source>
        <strain evidence="1 2">CBS 119005</strain>
    </source>
</reference>
<dbReference type="Proteomes" id="UP001497700">
    <property type="component" value="Unassembled WGS sequence"/>
</dbReference>
<accession>A0ACB9Z6E1</accession>
<gene>
    <name evidence="1" type="ORF">F4820DRAFT_415221</name>
</gene>
<organism evidence="1 2">
    <name type="scientific">Hypoxylon rubiginosum</name>
    <dbReference type="NCBI Taxonomy" id="110542"/>
    <lineage>
        <taxon>Eukaryota</taxon>
        <taxon>Fungi</taxon>
        <taxon>Dikarya</taxon>
        <taxon>Ascomycota</taxon>
        <taxon>Pezizomycotina</taxon>
        <taxon>Sordariomycetes</taxon>
        <taxon>Xylariomycetidae</taxon>
        <taxon>Xylariales</taxon>
        <taxon>Hypoxylaceae</taxon>
        <taxon>Hypoxylon</taxon>
    </lineage>
</organism>